<evidence type="ECO:0000313" key="2">
    <source>
        <dbReference type="EMBL" id="QSO47329.1"/>
    </source>
</evidence>
<reference evidence="2 3" key="1">
    <citation type="submission" date="2021-02" db="EMBL/GenBank/DDBJ databases">
        <title>Alicyclobacillus curvatus sp. nov. and Alicyclobacillus mengziensis sp. nov., two acidophilic bacteria isolated from acid mine drainage.</title>
        <authorList>
            <person name="Huang Y."/>
        </authorList>
    </citation>
    <scope>NUCLEOTIDE SEQUENCE [LARGE SCALE GENOMIC DNA]</scope>
    <source>
        <strain evidence="2 3">S30H14</strain>
    </source>
</reference>
<dbReference type="KEGG" id="afx:JZ786_23570"/>
<dbReference type="InterPro" id="IPR013022">
    <property type="entry name" value="Xyl_isomerase-like_TIM-brl"/>
</dbReference>
<organism evidence="2 3">
    <name type="scientific">Alicyclobacillus mengziensis</name>
    <dbReference type="NCBI Taxonomy" id="2931921"/>
    <lineage>
        <taxon>Bacteria</taxon>
        <taxon>Bacillati</taxon>
        <taxon>Bacillota</taxon>
        <taxon>Bacilli</taxon>
        <taxon>Bacillales</taxon>
        <taxon>Alicyclobacillaceae</taxon>
        <taxon>Alicyclobacillus</taxon>
    </lineage>
</organism>
<dbReference type="Pfam" id="PF01261">
    <property type="entry name" value="AP_endonuc_2"/>
    <property type="match status" value="1"/>
</dbReference>
<keyword evidence="3" id="KW-1185">Reference proteome</keyword>
<dbReference type="SUPFAM" id="SSF51658">
    <property type="entry name" value="Xylose isomerase-like"/>
    <property type="match status" value="1"/>
</dbReference>
<dbReference type="Gene3D" id="3.20.20.150">
    <property type="entry name" value="Divalent-metal-dependent TIM barrel enzymes"/>
    <property type="match status" value="1"/>
</dbReference>
<accession>A0A9X7Z5W8</accession>
<dbReference type="EMBL" id="CP071182">
    <property type="protein sequence ID" value="QSO47329.1"/>
    <property type="molecule type" value="Genomic_DNA"/>
</dbReference>
<name>A0A9X7Z5W8_9BACL</name>
<dbReference type="PANTHER" id="PTHR12110:SF41">
    <property type="entry name" value="INOSOSE DEHYDRATASE"/>
    <property type="match status" value="1"/>
</dbReference>
<dbReference type="AlphaFoldDB" id="A0A9X7Z5W8"/>
<keyword evidence="2" id="KW-0413">Isomerase</keyword>
<dbReference type="PANTHER" id="PTHR12110">
    <property type="entry name" value="HYDROXYPYRUVATE ISOMERASE"/>
    <property type="match status" value="1"/>
</dbReference>
<proteinExistence type="predicted"/>
<dbReference type="Proteomes" id="UP000663505">
    <property type="component" value="Chromosome"/>
</dbReference>
<dbReference type="RefSeq" id="WP_206656684.1">
    <property type="nucleotide sequence ID" value="NZ_CP071182.1"/>
</dbReference>
<dbReference type="InterPro" id="IPR050312">
    <property type="entry name" value="IolE/XylAMocC-like"/>
</dbReference>
<protein>
    <submittedName>
        <fullName evidence="2">Sugar phosphate isomerase/epimerase</fullName>
    </submittedName>
</protein>
<dbReference type="InterPro" id="IPR036237">
    <property type="entry name" value="Xyl_isomerase-like_sf"/>
</dbReference>
<sequence length="251" mass="28474">MNRHQLVINTIVFMEQVAEGQRQQTFLAGSKRLGIRTVEVRREYFSSVNEMQATANEADQHGISLFYSVPRPLFVEGRLAREEIHRVFTEASVLGVKSIKWNCGEFAGWTKEDLSWMTDRLARYQGLLTVENDQTMNNGTVEGLYAFLTQTKAVGLPIRYTFDVANWAWVGEDPLENAKRMSEFVSYIHLKDVQFIGGTPNAVPLGEGVLPLVEILSVLPNEVPVALEYPCGDKPFEVLDRGFRWLEQKMG</sequence>
<evidence type="ECO:0000313" key="3">
    <source>
        <dbReference type="Proteomes" id="UP000663505"/>
    </source>
</evidence>
<feature type="domain" description="Xylose isomerase-like TIM barrel" evidence="1">
    <location>
        <begin position="31"/>
        <end position="248"/>
    </location>
</feature>
<evidence type="ECO:0000259" key="1">
    <source>
        <dbReference type="Pfam" id="PF01261"/>
    </source>
</evidence>
<gene>
    <name evidence="2" type="ORF">JZ786_23570</name>
</gene>
<dbReference type="GO" id="GO:0016853">
    <property type="term" value="F:isomerase activity"/>
    <property type="evidence" value="ECO:0007669"/>
    <property type="project" value="UniProtKB-KW"/>
</dbReference>